<feature type="domain" description="YqaJ viral recombinase" evidence="2">
    <location>
        <begin position="20"/>
        <end position="143"/>
    </location>
</feature>
<name>A0A7S6NZ48_9PHYC</name>
<evidence type="ECO:0000313" key="3">
    <source>
        <dbReference type="EMBL" id="QOR60415.1"/>
    </source>
</evidence>
<dbReference type="SUPFAM" id="SSF52980">
    <property type="entry name" value="Restriction endonuclease-like"/>
    <property type="match status" value="1"/>
</dbReference>
<accession>A0A7S6NZ48</accession>
<dbReference type="Gene3D" id="3.90.320.10">
    <property type="match status" value="1"/>
</dbReference>
<dbReference type="EMBL" id="MK522038">
    <property type="protein sequence ID" value="QOR60415.1"/>
    <property type="molecule type" value="Genomic_DNA"/>
</dbReference>
<dbReference type="InterPro" id="IPR051703">
    <property type="entry name" value="NF-kappa-B_Signaling_Reg"/>
</dbReference>
<reference evidence="3" key="1">
    <citation type="submission" date="2019-02" db="EMBL/GenBank/DDBJ databases">
        <authorList>
            <person name="Bachy C."/>
            <person name="Yung C.-M."/>
            <person name="Roux S."/>
            <person name="Sullivan M.B."/>
            <person name="Worden A.Z."/>
        </authorList>
    </citation>
    <scope>NUCLEOTIDE SEQUENCE</scope>
    <source>
        <strain evidence="3">BII-V2</strain>
    </source>
</reference>
<organism evidence="3">
    <name type="scientific">Bathycoccus sp. RCC716 virus 2</name>
    <dbReference type="NCBI Taxonomy" id="2530039"/>
    <lineage>
        <taxon>Viruses</taxon>
        <taxon>Varidnaviria</taxon>
        <taxon>Bamfordvirae</taxon>
        <taxon>Nucleocytoviricota</taxon>
        <taxon>Megaviricetes</taxon>
        <taxon>Algavirales</taxon>
        <taxon>Phycodnaviridae</taxon>
        <taxon>Prasinovirus</taxon>
    </lineage>
</organism>
<evidence type="ECO:0000259" key="2">
    <source>
        <dbReference type="Pfam" id="PF09588"/>
    </source>
</evidence>
<dbReference type="InterPro" id="IPR011604">
    <property type="entry name" value="PDDEXK-like_dom_sf"/>
</dbReference>
<feature type="compositionally biased region" description="Basic and acidic residues" evidence="1">
    <location>
        <begin position="204"/>
        <end position="218"/>
    </location>
</feature>
<protein>
    <recommendedName>
        <fullName evidence="2">YqaJ viral recombinase domain-containing protein</fullName>
    </recommendedName>
</protein>
<feature type="region of interest" description="Disordered" evidence="1">
    <location>
        <begin position="204"/>
        <end position="234"/>
    </location>
</feature>
<dbReference type="PANTHER" id="PTHR46609">
    <property type="entry name" value="EXONUCLEASE, PHAGE-TYPE/RECB, C-TERMINAL DOMAIN-CONTAINING PROTEIN"/>
    <property type="match status" value="1"/>
</dbReference>
<dbReference type="PANTHER" id="PTHR46609:SF6">
    <property type="entry name" value="EXONUCLEASE, PHAGE-TYPE_RECB, C-TERMINAL DOMAIN-CONTAINING PROTEIN-RELATED"/>
    <property type="match status" value="1"/>
</dbReference>
<dbReference type="InterPro" id="IPR019080">
    <property type="entry name" value="YqaJ_viral_recombinase"/>
</dbReference>
<dbReference type="NCBIfam" id="TIGR03033">
    <property type="entry name" value="phage_rel_nuc"/>
    <property type="match status" value="1"/>
</dbReference>
<sequence>MHPNVQKWLDFEYAPQKSQEWLDLRMGMLTASDAASAIGVNKYETPDQLLLRKCGKGPVFTGNEATRHGEKYEDEARIIYEQRHNEVVHELGLCPHPKYSFLGGSPDGVSESGKLVEIKCPMMREIKPEVPEHYMPQLQLCMDILDLEEADFIQYKPAEFNWPKPEEFVVVNVKRDRAWFEKYLPVMDAFWQRVVYHREHGIEEPPPKKTRVKKEIVRPECPIQTDSDDDYFDE</sequence>
<dbReference type="Pfam" id="PF09588">
    <property type="entry name" value="YqaJ"/>
    <property type="match status" value="1"/>
</dbReference>
<dbReference type="InterPro" id="IPR011335">
    <property type="entry name" value="Restrct_endonuc-II-like"/>
</dbReference>
<proteinExistence type="predicted"/>
<dbReference type="CDD" id="cd22343">
    <property type="entry name" value="PDDEXK_lambda_exonuclease-like"/>
    <property type="match status" value="1"/>
</dbReference>
<evidence type="ECO:0000256" key="1">
    <source>
        <dbReference type="SAM" id="MobiDB-lite"/>
    </source>
</evidence>
<dbReference type="InterPro" id="IPR017482">
    <property type="entry name" value="Lambda-type_endonuclease"/>
</dbReference>